<gene>
    <name evidence="15" type="ORF">PEPS_41190</name>
</gene>
<evidence type="ECO:0000259" key="13">
    <source>
        <dbReference type="Pfam" id="PF00593"/>
    </source>
</evidence>
<dbReference type="SUPFAM" id="SSF49464">
    <property type="entry name" value="Carboxypeptidase regulatory domain-like"/>
    <property type="match status" value="1"/>
</dbReference>
<evidence type="ECO:0000259" key="14">
    <source>
        <dbReference type="Pfam" id="PF07715"/>
    </source>
</evidence>
<evidence type="ECO:0000256" key="8">
    <source>
        <dbReference type="ARBA" id="ARBA00023170"/>
    </source>
</evidence>
<dbReference type="InterPro" id="IPR023997">
    <property type="entry name" value="TonB-dep_OMP_SusC/RagA_CS"/>
</dbReference>
<dbReference type="Gene3D" id="2.60.40.1120">
    <property type="entry name" value="Carboxypeptidase-like, regulatory domain"/>
    <property type="match status" value="1"/>
</dbReference>
<feature type="domain" description="TonB-dependent receptor plug" evidence="14">
    <location>
        <begin position="149"/>
        <end position="276"/>
    </location>
</feature>
<name>A0ABM7VLH0_9BACT</name>
<protein>
    <submittedName>
        <fullName evidence="15">SusC/RagA family TonB-linked outer membrane protein</fullName>
    </submittedName>
</protein>
<feature type="chain" id="PRO_5046812038" evidence="12">
    <location>
        <begin position="37"/>
        <end position="1082"/>
    </location>
</feature>
<dbReference type="PANTHER" id="PTHR30069">
    <property type="entry name" value="TONB-DEPENDENT OUTER MEMBRANE RECEPTOR"/>
    <property type="match status" value="1"/>
</dbReference>
<evidence type="ECO:0000256" key="9">
    <source>
        <dbReference type="ARBA" id="ARBA00023237"/>
    </source>
</evidence>
<evidence type="ECO:0000256" key="12">
    <source>
        <dbReference type="SAM" id="SignalP"/>
    </source>
</evidence>
<accession>A0ABM7VLH0</accession>
<geneLocation type="plasmid" evidence="15 16">
    <name>pPP4</name>
</geneLocation>
<keyword evidence="6 11" id="KW-0798">TonB box</keyword>
<dbReference type="Pfam" id="PF07715">
    <property type="entry name" value="Plug"/>
    <property type="match status" value="1"/>
</dbReference>
<keyword evidence="5 12" id="KW-0732">Signal</keyword>
<dbReference type="PROSITE" id="PS52016">
    <property type="entry name" value="TONB_DEPENDENT_REC_3"/>
    <property type="match status" value="1"/>
</dbReference>
<dbReference type="InterPro" id="IPR036942">
    <property type="entry name" value="Beta-barrel_TonB_sf"/>
</dbReference>
<dbReference type="Gene3D" id="2.170.130.10">
    <property type="entry name" value="TonB-dependent receptor, plug domain"/>
    <property type="match status" value="1"/>
</dbReference>
<dbReference type="InterPro" id="IPR039426">
    <property type="entry name" value="TonB-dep_rcpt-like"/>
</dbReference>
<dbReference type="InterPro" id="IPR008969">
    <property type="entry name" value="CarboxyPept-like_regulatory"/>
</dbReference>
<dbReference type="PANTHER" id="PTHR30069:SF29">
    <property type="entry name" value="HEMOGLOBIN AND HEMOGLOBIN-HAPTOGLOBIN-BINDING PROTEIN 1-RELATED"/>
    <property type="match status" value="1"/>
</dbReference>
<evidence type="ECO:0000313" key="15">
    <source>
        <dbReference type="EMBL" id="BDD01839.1"/>
    </source>
</evidence>
<sequence>MSLQNFYPLQFSKRKLIHCTAASIMMGMFNFGSAVAEEASPERTANSYTVAAQSHTVKGRVIDATTGEPIIGVTLAIEGAQAGTFTDIEGNFELEAEASATLVVSFIGYETERIIVGTQTAMDIALKEVSMELSGVVVTALGIKRTEKSLGYAASIVPTADLAETKSTNFTNSLAGKVAGLQVVGSTGGVAGSSRITLRGESSLNLSANGPLFVIDGVPISNNTEGSGDFAANAGNLPVDFGNGASELSSDDIEDITVLKGANAAALYGSRAANGVIMITTKKGQDRFQVEINSNITFETLLMKPRFQGQYGPAEGKLTGHWGDRMDGTVRPVYGAQGVEMMPNISRGHTMIEDFFETGVSATNNVAISGGNGQDTYRLSYTNTYKTGITPSNELKRNSINYAAKNQLTNKLSLNTTVNYIHSGSDNITSVGHGAGAVMYNFYDRNGFTPLNADVSWGKNYWMPGMEHNQQYSARFMEDGTNGGNNPYFVANEFKNTLDKNRLIANFNLNYEISEKVATMLRGGTDYYNEHRTSREAFSSTRNLEGMYREEKYGYQENNFDWITTYKEEIGPNWKGTFVGGMNMMRQKRTNSMTHGVGLTTPGVYSINNFKGNPTVSQLNTERAIMGIYGTAQMAFKDVWFVDVTARNDWSSTLVNPFAENGNQNKFSFFYPSVSTSLILSELIEMPKFLNYTKIRGGFAMVGNDTDPYMTYATYVSGALPGTNTNPNLNPNANLKPEMTTSFELGLDAHFFDSRLTMDLTYYHMDSRDQILVAPVSTTTGYTETLLNAGHIQNRGIEIAWNALLIERENFKWNFSGNFTRNFNEIKSLAQDIDAYVIARPTDGGSSPGTQTVIAEVGERMGALSGYGYQRVQDPSSPYHGMIIYNEAGQALRKDEAEIWGNYNPDWTMGLRNEFSYKNWHLSALFDVRKGGSIYSYFHSNIYASGLAEETLPGRNGGVLITDGVYRDSEGNFHTFEHEVDAQTYYTEKFARNNMEANTFDATFVKLRELSIGYSFPQQMISKVGLQSLRVSAVGRNLWMWSKTPYIDPENMTMNAGYTIPGFEVGQLPSTRNFGFNINMTF</sequence>
<dbReference type="InterPro" id="IPR012910">
    <property type="entry name" value="Plug_dom"/>
</dbReference>
<feature type="signal peptide" evidence="12">
    <location>
        <begin position="1"/>
        <end position="36"/>
    </location>
</feature>
<keyword evidence="16" id="KW-1185">Reference proteome</keyword>
<keyword evidence="15" id="KW-0614">Plasmid</keyword>
<dbReference type="InterPro" id="IPR000531">
    <property type="entry name" value="Beta-barrel_TonB"/>
</dbReference>
<evidence type="ECO:0000256" key="2">
    <source>
        <dbReference type="ARBA" id="ARBA00022448"/>
    </source>
</evidence>
<dbReference type="Gene3D" id="2.40.170.20">
    <property type="entry name" value="TonB-dependent receptor, beta-barrel domain"/>
    <property type="match status" value="1"/>
</dbReference>
<evidence type="ECO:0000256" key="1">
    <source>
        <dbReference type="ARBA" id="ARBA00004571"/>
    </source>
</evidence>
<dbReference type="NCBIfam" id="TIGR04056">
    <property type="entry name" value="OMP_RagA_SusC"/>
    <property type="match status" value="1"/>
</dbReference>
<keyword evidence="7 10" id="KW-0472">Membrane</keyword>
<evidence type="ECO:0000256" key="10">
    <source>
        <dbReference type="PROSITE-ProRule" id="PRU01360"/>
    </source>
</evidence>
<dbReference type="RefSeq" id="WP_338399153.1">
    <property type="nucleotide sequence ID" value="NZ_AP025296.1"/>
</dbReference>
<dbReference type="EMBL" id="AP025296">
    <property type="protein sequence ID" value="BDD01839.1"/>
    <property type="molecule type" value="Genomic_DNA"/>
</dbReference>
<dbReference type="Pfam" id="PF13715">
    <property type="entry name" value="CarbopepD_reg_2"/>
    <property type="match status" value="1"/>
</dbReference>
<reference evidence="15 16" key="1">
    <citation type="submission" date="2021-12" db="EMBL/GenBank/DDBJ databases">
        <title>Genome sequencing of bacteria with rrn-lacking chromosome and rrn-plasmid.</title>
        <authorList>
            <person name="Anda M."/>
            <person name="Iwasaki W."/>
        </authorList>
    </citation>
    <scope>NUCLEOTIDE SEQUENCE [LARGE SCALE GENOMIC DNA]</scope>
    <source>
        <strain evidence="15 16">NBRC 101262</strain>
        <plasmid evidence="15 16">pPP4</plasmid>
    </source>
</reference>
<dbReference type="InterPro" id="IPR023996">
    <property type="entry name" value="TonB-dep_OMP_SusC/RagA"/>
</dbReference>
<comment type="subcellular location">
    <subcellularLocation>
        <location evidence="1 10">Cell outer membrane</location>
        <topology evidence="1 10">Multi-pass membrane protein</topology>
    </subcellularLocation>
</comment>
<evidence type="ECO:0000256" key="11">
    <source>
        <dbReference type="RuleBase" id="RU003357"/>
    </source>
</evidence>
<dbReference type="Proteomes" id="UP001354989">
    <property type="component" value="Plasmid pPP4"/>
</dbReference>
<feature type="domain" description="TonB-dependent receptor-like beta-barrel" evidence="13">
    <location>
        <begin position="456"/>
        <end position="922"/>
    </location>
</feature>
<dbReference type="InterPro" id="IPR037066">
    <property type="entry name" value="Plug_dom_sf"/>
</dbReference>
<keyword evidence="8" id="KW-0675">Receptor</keyword>
<proteinExistence type="inferred from homology"/>
<evidence type="ECO:0000256" key="4">
    <source>
        <dbReference type="ARBA" id="ARBA00022692"/>
    </source>
</evidence>
<dbReference type="Pfam" id="PF00593">
    <property type="entry name" value="TonB_dep_Rec_b-barrel"/>
    <property type="match status" value="1"/>
</dbReference>
<keyword evidence="9 10" id="KW-0998">Cell outer membrane</keyword>
<keyword evidence="4 10" id="KW-0812">Transmembrane</keyword>
<dbReference type="NCBIfam" id="TIGR04057">
    <property type="entry name" value="SusC_RagA_signa"/>
    <property type="match status" value="1"/>
</dbReference>
<dbReference type="SUPFAM" id="SSF56935">
    <property type="entry name" value="Porins"/>
    <property type="match status" value="1"/>
</dbReference>
<evidence type="ECO:0000256" key="7">
    <source>
        <dbReference type="ARBA" id="ARBA00023136"/>
    </source>
</evidence>
<evidence type="ECO:0000313" key="16">
    <source>
        <dbReference type="Proteomes" id="UP001354989"/>
    </source>
</evidence>
<evidence type="ECO:0000256" key="5">
    <source>
        <dbReference type="ARBA" id="ARBA00022729"/>
    </source>
</evidence>
<keyword evidence="2 10" id="KW-0813">Transport</keyword>
<keyword evidence="3 10" id="KW-1134">Transmembrane beta strand</keyword>
<evidence type="ECO:0000256" key="3">
    <source>
        <dbReference type="ARBA" id="ARBA00022452"/>
    </source>
</evidence>
<organism evidence="15 16">
    <name type="scientific">Persicobacter psychrovividus</name>
    <dbReference type="NCBI Taxonomy" id="387638"/>
    <lineage>
        <taxon>Bacteria</taxon>
        <taxon>Pseudomonadati</taxon>
        <taxon>Bacteroidota</taxon>
        <taxon>Cytophagia</taxon>
        <taxon>Cytophagales</taxon>
        <taxon>Persicobacteraceae</taxon>
        <taxon>Persicobacter</taxon>
    </lineage>
</organism>
<evidence type="ECO:0000256" key="6">
    <source>
        <dbReference type="ARBA" id="ARBA00023077"/>
    </source>
</evidence>
<comment type="similarity">
    <text evidence="10 11">Belongs to the TonB-dependent receptor family.</text>
</comment>